<keyword evidence="5 6" id="KW-0539">Nucleus</keyword>
<dbReference type="SMART" id="SM00661">
    <property type="entry name" value="RPOL9"/>
    <property type="match status" value="1"/>
</dbReference>
<keyword evidence="4" id="KW-0862">Zinc</keyword>
<dbReference type="Pfam" id="PF02150">
    <property type="entry name" value="Zn_ribbon_RPB9"/>
    <property type="match status" value="1"/>
</dbReference>
<evidence type="ECO:0000256" key="5">
    <source>
        <dbReference type="ARBA" id="ARBA00023242"/>
    </source>
</evidence>
<evidence type="ECO:0000256" key="4">
    <source>
        <dbReference type="ARBA" id="ARBA00022833"/>
    </source>
</evidence>
<protein>
    <recommendedName>
        <fullName evidence="6">DNA-directed RNA polymerase subunit</fullName>
    </recommendedName>
</protein>
<evidence type="ECO:0000259" key="9">
    <source>
        <dbReference type="PROSITE" id="PS51133"/>
    </source>
</evidence>
<dbReference type="SMART" id="SM00440">
    <property type="entry name" value="ZnF_C2C2"/>
    <property type="match status" value="1"/>
</dbReference>
<organism evidence="10 11">
    <name type="scientific">Dunaliella salina</name>
    <name type="common">Green alga</name>
    <name type="synonym">Protococcus salinus</name>
    <dbReference type="NCBI Taxonomy" id="3046"/>
    <lineage>
        <taxon>Eukaryota</taxon>
        <taxon>Viridiplantae</taxon>
        <taxon>Chlorophyta</taxon>
        <taxon>core chlorophytes</taxon>
        <taxon>Chlorophyceae</taxon>
        <taxon>CS clade</taxon>
        <taxon>Chlamydomonadales</taxon>
        <taxon>Dunaliellaceae</taxon>
        <taxon>Dunaliella</taxon>
    </lineage>
</organism>
<dbReference type="PIRSF" id="PIRSF005586">
    <property type="entry name" value="RNApol_RpoM"/>
    <property type="match status" value="1"/>
</dbReference>
<comment type="function">
    <text evidence="6">DNA-dependent RNA polymerase catalyzes the transcription of DNA into RNA using the four ribonucleoside triphosphates as substrates.</text>
</comment>
<comment type="similarity">
    <text evidence="6 8">Belongs to the archaeal rpoM/eukaryotic RPA12/RPB9/RPC11 RNA polymerase family.</text>
</comment>
<dbReference type="EMBL" id="MU069528">
    <property type="protein sequence ID" value="KAF5839927.1"/>
    <property type="molecule type" value="Genomic_DNA"/>
</dbReference>
<accession>A0ABQ7GZ92</accession>
<dbReference type="Proteomes" id="UP000815325">
    <property type="component" value="Unassembled WGS sequence"/>
</dbReference>
<evidence type="ECO:0000256" key="2">
    <source>
        <dbReference type="ARBA" id="ARBA00022723"/>
    </source>
</evidence>
<gene>
    <name evidence="10" type="ORF">DUNSADRAFT_18208</name>
</gene>
<sequence>MANNRPGRGLKFCPETNDLLYPRENKELRKLEYYCKNCDYVEDSDRREWCVYISETTFSSKDKTIIVHDVIADPTLPRTKDVNCPNCHHNEAVFISESTEKGMTLYFNCVACRYRWKDYI</sequence>
<evidence type="ECO:0000256" key="6">
    <source>
        <dbReference type="PIRNR" id="PIRNR005586"/>
    </source>
</evidence>
<evidence type="ECO:0000256" key="1">
    <source>
        <dbReference type="ARBA" id="ARBA00004604"/>
    </source>
</evidence>
<dbReference type="PANTHER" id="PTHR11239:SF1">
    <property type="entry name" value="DNA-DIRECTED RNA POLYMERASE II SUBUNIT RPB9"/>
    <property type="match status" value="1"/>
</dbReference>
<dbReference type="CDD" id="cd10508">
    <property type="entry name" value="Zn-ribbon_RPB9"/>
    <property type="match status" value="1"/>
</dbReference>
<proteinExistence type="inferred from homology"/>
<dbReference type="SUPFAM" id="SSF57783">
    <property type="entry name" value="Zinc beta-ribbon"/>
    <property type="match status" value="2"/>
</dbReference>
<evidence type="ECO:0000256" key="7">
    <source>
        <dbReference type="PROSITE-ProRule" id="PRU00472"/>
    </source>
</evidence>
<reference evidence="10" key="1">
    <citation type="submission" date="2017-08" db="EMBL/GenBank/DDBJ databases">
        <authorList>
            <person name="Polle J.E."/>
            <person name="Barry K."/>
            <person name="Cushman J."/>
            <person name="Schmutz J."/>
            <person name="Tran D."/>
            <person name="Hathwaick L.T."/>
            <person name="Yim W.C."/>
            <person name="Jenkins J."/>
            <person name="Mckie-Krisberg Z.M."/>
            <person name="Prochnik S."/>
            <person name="Lindquist E."/>
            <person name="Dockter R.B."/>
            <person name="Adam C."/>
            <person name="Molina H."/>
            <person name="Bunkerborg J."/>
            <person name="Jin E."/>
            <person name="Buchheim M."/>
            <person name="Magnuson J."/>
        </authorList>
    </citation>
    <scope>NUCLEOTIDE SEQUENCE</scope>
    <source>
        <strain evidence="10">CCAP 19/18</strain>
    </source>
</reference>
<evidence type="ECO:0000256" key="8">
    <source>
        <dbReference type="RuleBase" id="RU003474"/>
    </source>
</evidence>
<dbReference type="InterPro" id="IPR034012">
    <property type="entry name" value="Zn_ribbon_RPB9_C"/>
</dbReference>
<dbReference type="Gene3D" id="2.20.25.10">
    <property type="match status" value="2"/>
</dbReference>
<dbReference type="PROSITE" id="PS51133">
    <property type="entry name" value="ZF_TFIIS_2"/>
    <property type="match status" value="1"/>
</dbReference>
<keyword evidence="3 7" id="KW-0863">Zinc-finger</keyword>
<comment type="subcellular location">
    <subcellularLocation>
        <location evidence="1">Nucleus</location>
        <location evidence="1">Nucleolus</location>
    </subcellularLocation>
</comment>
<dbReference type="GO" id="GO:0000428">
    <property type="term" value="C:DNA-directed RNA polymerase complex"/>
    <property type="evidence" value="ECO:0007669"/>
    <property type="project" value="UniProtKB-KW"/>
</dbReference>
<evidence type="ECO:0000313" key="11">
    <source>
        <dbReference type="Proteomes" id="UP000815325"/>
    </source>
</evidence>
<dbReference type="PANTHER" id="PTHR11239">
    <property type="entry name" value="DNA-DIRECTED RNA POLYMERASE"/>
    <property type="match status" value="1"/>
</dbReference>
<dbReference type="InterPro" id="IPR001222">
    <property type="entry name" value="Znf_TFIIS"/>
</dbReference>
<evidence type="ECO:0000256" key="3">
    <source>
        <dbReference type="ARBA" id="ARBA00022771"/>
    </source>
</evidence>
<keyword evidence="6 8" id="KW-0240">DNA-directed RNA polymerase</keyword>
<name>A0ABQ7GZ92_DUNSA</name>
<dbReference type="InterPro" id="IPR012164">
    <property type="entry name" value="Rpa12/Rpb9/Rpc10/TFS"/>
</dbReference>
<keyword evidence="11" id="KW-1185">Reference proteome</keyword>
<feature type="domain" description="TFIIS-type" evidence="9">
    <location>
        <begin position="80"/>
        <end position="117"/>
    </location>
</feature>
<keyword evidence="2 8" id="KW-0479">Metal-binding</keyword>
<dbReference type="InterPro" id="IPR001529">
    <property type="entry name" value="Zn_ribbon_RPB9"/>
</dbReference>
<keyword evidence="6 8" id="KW-0804">Transcription</keyword>
<dbReference type="Pfam" id="PF01096">
    <property type="entry name" value="Zn_ribbon_TFIIS"/>
    <property type="match status" value="1"/>
</dbReference>
<evidence type="ECO:0000313" key="10">
    <source>
        <dbReference type="EMBL" id="KAF5839927.1"/>
    </source>
</evidence>
<comment type="caution">
    <text evidence="10">The sequence shown here is derived from an EMBL/GenBank/DDBJ whole genome shotgun (WGS) entry which is preliminary data.</text>
</comment>